<organism evidence="2 3">
    <name type="scientific">Pristionchus fissidentatus</name>
    <dbReference type="NCBI Taxonomy" id="1538716"/>
    <lineage>
        <taxon>Eukaryota</taxon>
        <taxon>Metazoa</taxon>
        <taxon>Ecdysozoa</taxon>
        <taxon>Nematoda</taxon>
        <taxon>Chromadorea</taxon>
        <taxon>Rhabditida</taxon>
        <taxon>Rhabditina</taxon>
        <taxon>Diplogasteromorpha</taxon>
        <taxon>Diplogasteroidea</taxon>
        <taxon>Neodiplogasteridae</taxon>
        <taxon>Pristionchus</taxon>
    </lineage>
</organism>
<protein>
    <recommendedName>
        <fullName evidence="1">Ubiquitin-like domain-containing protein</fullName>
    </recommendedName>
</protein>
<name>A0AAV5V077_9BILA</name>
<dbReference type="EMBL" id="BTSY01000002">
    <property type="protein sequence ID" value="GMT12784.1"/>
    <property type="molecule type" value="Genomic_DNA"/>
</dbReference>
<accession>A0AAV5V077</accession>
<proteinExistence type="predicted"/>
<dbReference type="SMART" id="SM00213">
    <property type="entry name" value="UBQ"/>
    <property type="match status" value="1"/>
</dbReference>
<dbReference type="Proteomes" id="UP001432322">
    <property type="component" value="Unassembled WGS sequence"/>
</dbReference>
<dbReference type="PROSITE" id="PS50053">
    <property type="entry name" value="UBIQUITIN_2"/>
    <property type="match status" value="1"/>
</dbReference>
<sequence>RTCSFIPKELKDAVEAEMQTSPSFSIFVKTLIGEHYELTLDRGARTAIEILKELIHQQGGFAPDLQRLIFAGKQLEDERTCGEYNIKSEATIHQVQRMRGC</sequence>
<feature type="domain" description="Ubiquitin-like" evidence="1">
    <location>
        <begin position="24"/>
        <end position="101"/>
    </location>
</feature>
<dbReference type="InterPro" id="IPR000626">
    <property type="entry name" value="Ubiquitin-like_dom"/>
</dbReference>
<evidence type="ECO:0000313" key="3">
    <source>
        <dbReference type="Proteomes" id="UP001432322"/>
    </source>
</evidence>
<dbReference type="InterPro" id="IPR029071">
    <property type="entry name" value="Ubiquitin-like_domsf"/>
</dbReference>
<dbReference type="PRINTS" id="PR00348">
    <property type="entry name" value="UBIQUITIN"/>
</dbReference>
<evidence type="ECO:0000313" key="2">
    <source>
        <dbReference type="EMBL" id="GMT12784.1"/>
    </source>
</evidence>
<dbReference type="Pfam" id="PF00240">
    <property type="entry name" value="ubiquitin"/>
    <property type="match status" value="1"/>
</dbReference>
<keyword evidence="3" id="KW-1185">Reference proteome</keyword>
<evidence type="ECO:0000259" key="1">
    <source>
        <dbReference type="PROSITE" id="PS50053"/>
    </source>
</evidence>
<dbReference type="PANTHER" id="PTHR10666">
    <property type="entry name" value="UBIQUITIN"/>
    <property type="match status" value="1"/>
</dbReference>
<dbReference type="AlphaFoldDB" id="A0AAV5V077"/>
<gene>
    <name evidence="2" type="ORF">PFISCL1PPCAC_4081</name>
</gene>
<dbReference type="InterPro" id="IPR050158">
    <property type="entry name" value="Ubiquitin_ubiquitin-like"/>
</dbReference>
<reference evidence="2" key="1">
    <citation type="submission" date="2023-10" db="EMBL/GenBank/DDBJ databases">
        <title>Genome assembly of Pristionchus species.</title>
        <authorList>
            <person name="Yoshida K."/>
            <person name="Sommer R.J."/>
        </authorList>
    </citation>
    <scope>NUCLEOTIDE SEQUENCE</scope>
    <source>
        <strain evidence="2">RS5133</strain>
    </source>
</reference>
<comment type="caution">
    <text evidence="2">The sequence shown here is derived from an EMBL/GenBank/DDBJ whole genome shotgun (WGS) entry which is preliminary data.</text>
</comment>
<feature type="non-terminal residue" evidence="2">
    <location>
        <position position="1"/>
    </location>
</feature>
<dbReference type="SUPFAM" id="SSF54236">
    <property type="entry name" value="Ubiquitin-like"/>
    <property type="match status" value="1"/>
</dbReference>
<dbReference type="Gene3D" id="3.10.20.90">
    <property type="entry name" value="Phosphatidylinositol 3-kinase Catalytic Subunit, Chain A, domain 1"/>
    <property type="match status" value="1"/>
</dbReference>
<dbReference type="InterPro" id="IPR019956">
    <property type="entry name" value="Ubiquitin_dom"/>
</dbReference>